<sequence length="355" mass="40120">MAAFNRYQSQFALQSESTLAGWLTMAASQPELPTGFSFLPADTIAAPARRAMRPDLLPLCERADGKYLCAQLSPMGRVVQYGEWCECTGWSPWSAHWEAVLVALWATAALTDKDFNPEAFVWMAPYWRAVQEQVPSLVDWQEFSALRGPYPLMMLLDKGVAPYMAVMALSTYADHQPDEAPEALASLLTRERCRLWRCVDPSENAFQRVVKAVYAVQAMRRGEFEGRRPTSTYALHLVDILQEHWACVPEPLRTDHLIMAARDGRSAVMAQAWLNEANERRAEQQFGDACRAKSQAWSIHSSSITDLHLNRWMEDTLALESACWSSLLYWHQFLDAPTMPREASPLALRGLHIGL</sequence>
<dbReference type="Proteomes" id="UP001595617">
    <property type="component" value="Unassembled WGS sequence"/>
</dbReference>
<proteinExistence type="predicted"/>
<name>A0ABV7ZXI0_9GAMM</name>
<comment type="caution">
    <text evidence="1">The sequence shown here is derived from an EMBL/GenBank/DDBJ whole genome shotgun (WGS) entry which is preliminary data.</text>
</comment>
<reference evidence="2" key="1">
    <citation type="journal article" date="2019" name="Int. J. Syst. Evol. Microbiol.">
        <title>The Global Catalogue of Microorganisms (GCM) 10K type strain sequencing project: providing services to taxonomists for standard genome sequencing and annotation.</title>
        <authorList>
            <consortium name="The Broad Institute Genomics Platform"/>
            <consortium name="The Broad Institute Genome Sequencing Center for Infectious Disease"/>
            <person name="Wu L."/>
            <person name="Ma J."/>
        </authorList>
    </citation>
    <scope>NUCLEOTIDE SEQUENCE [LARGE SCALE GENOMIC DNA]</scope>
    <source>
        <strain evidence="2">IBRC 10765</strain>
    </source>
</reference>
<evidence type="ECO:0000313" key="2">
    <source>
        <dbReference type="Proteomes" id="UP001595617"/>
    </source>
</evidence>
<dbReference type="RefSeq" id="WP_380693293.1">
    <property type="nucleotide sequence ID" value="NZ_JBHRYR010000002.1"/>
</dbReference>
<organism evidence="1 2">
    <name type="scientific">Saccharospirillum mangrovi</name>
    <dbReference type="NCBI Taxonomy" id="2161747"/>
    <lineage>
        <taxon>Bacteria</taxon>
        <taxon>Pseudomonadati</taxon>
        <taxon>Pseudomonadota</taxon>
        <taxon>Gammaproteobacteria</taxon>
        <taxon>Oceanospirillales</taxon>
        <taxon>Saccharospirillaceae</taxon>
        <taxon>Saccharospirillum</taxon>
    </lineage>
</organism>
<keyword evidence="2" id="KW-1185">Reference proteome</keyword>
<gene>
    <name evidence="1" type="ORF">ACFOOG_03215</name>
</gene>
<evidence type="ECO:0000313" key="1">
    <source>
        <dbReference type="EMBL" id="MFC3851835.1"/>
    </source>
</evidence>
<dbReference type="EMBL" id="JBHRYR010000002">
    <property type="protein sequence ID" value="MFC3851835.1"/>
    <property type="molecule type" value="Genomic_DNA"/>
</dbReference>
<protein>
    <submittedName>
        <fullName evidence="1">Uncharacterized protein</fullName>
    </submittedName>
</protein>
<accession>A0ABV7ZXI0</accession>